<evidence type="ECO:0000256" key="9">
    <source>
        <dbReference type="ARBA" id="ARBA00023136"/>
    </source>
</evidence>
<dbReference type="OrthoDB" id="2020634at2759"/>
<dbReference type="AlphaFoldDB" id="A0A843WP60"/>
<evidence type="ECO:0000313" key="12">
    <source>
        <dbReference type="EMBL" id="MQM13263.1"/>
    </source>
</evidence>
<dbReference type="GO" id="GO:0061709">
    <property type="term" value="P:reticulophagy"/>
    <property type="evidence" value="ECO:0007669"/>
    <property type="project" value="TreeGrafter"/>
</dbReference>
<protein>
    <recommendedName>
        <fullName evidence="3 10">Autophagy-related protein 9</fullName>
    </recommendedName>
</protein>
<dbReference type="GO" id="GO:0005776">
    <property type="term" value="C:autophagosome"/>
    <property type="evidence" value="ECO:0007669"/>
    <property type="project" value="TreeGrafter"/>
</dbReference>
<keyword evidence="4 10" id="KW-0813">Transport</keyword>
<comment type="caution">
    <text evidence="10">Lacks conserved residue(s) required for the propagation of feature annotation.</text>
</comment>
<keyword evidence="13" id="KW-1185">Reference proteome</keyword>
<dbReference type="Proteomes" id="UP000652761">
    <property type="component" value="Unassembled WGS sequence"/>
</dbReference>
<gene>
    <name evidence="12" type="ORF">Taro_046187</name>
</gene>
<evidence type="ECO:0000256" key="6">
    <source>
        <dbReference type="ARBA" id="ARBA00022989"/>
    </source>
</evidence>
<evidence type="ECO:0000256" key="5">
    <source>
        <dbReference type="ARBA" id="ARBA00022692"/>
    </source>
</evidence>
<dbReference type="InterPro" id="IPR007241">
    <property type="entry name" value="Autophagy-rel_prot_9"/>
</dbReference>
<keyword evidence="7 10" id="KW-0072">Autophagy</keyword>
<dbReference type="Pfam" id="PF04109">
    <property type="entry name" value="ATG9"/>
    <property type="match status" value="1"/>
</dbReference>
<dbReference type="EMBL" id="NMUH01005626">
    <property type="protein sequence ID" value="MQM13263.1"/>
    <property type="molecule type" value="Genomic_DNA"/>
</dbReference>
<organism evidence="12 13">
    <name type="scientific">Colocasia esculenta</name>
    <name type="common">Wild taro</name>
    <name type="synonym">Arum esculentum</name>
    <dbReference type="NCBI Taxonomy" id="4460"/>
    <lineage>
        <taxon>Eukaryota</taxon>
        <taxon>Viridiplantae</taxon>
        <taxon>Streptophyta</taxon>
        <taxon>Embryophyta</taxon>
        <taxon>Tracheophyta</taxon>
        <taxon>Spermatophyta</taxon>
        <taxon>Magnoliopsida</taxon>
        <taxon>Liliopsida</taxon>
        <taxon>Araceae</taxon>
        <taxon>Aroideae</taxon>
        <taxon>Colocasieae</taxon>
        <taxon>Colocasia</taxon>
    </lineage>
</organism>
<evidence type="ECO:0000256" key="11">
    <source>
        <dbReference type="SAM" id="MobiDB-lite"/>
    </source>
</evidence>
<dbReference type="PANTHER" id="PTHR13038:SF10">
    <property type="entry name" value="AUTOPHAGY-RELATED PROTEIN 9"/>
    <property type="match status" value="1"/>
</dbReference>
<accession>A0A843WP60</accession>
<evidence type="ECO:0000256" key="4">
    <source>
        <dbReference type="ARBA" id="ARBA00022448"/>
    </source>
</evidence>
<dbReference type="PANTHER" id="PTHR13038">
    <property type="entry name" value="APG9 AUTOPHAGY 9"/>
    <property type="match status" value="1"/>
</dbReference>
<evidence type="ECO:0000256" key="10">
    <source>
        <dbReference type="RuleBase" id="RU364027"/>
    </source>
</evidence>
<dbReference type="GO" id="GO:0000422">
    <property type="term" value="P:autophagy of mitochondrion"/>
    <property type="evidence" value="ECO:0007669"/>
    <property type="project" value="TreeGrafter"/>
</dbReference>
<evidence type="ECO:0000256" key="2">
    <source>
        <dbReference type="ARBA" id="ARBA00006185"/>
    </source>
</evidence>
<keyword evidence="6 10" id="KW-1133">Transmembrane helix</keyword>
<comment type="function">
    <text evidence="10">Phospholipid scramblase involved in autophagy. Cycles between the preautophagosomal structure/phagophore assembly site (PAS) and the cytoplasmic vesicle pool and supplies membrane for the growing autophagosome. Lipid scramblase activity plays a key role in preautophagosomal structure/phagophore assembly by distributing the phospholipids that arrive through ATG2 from the cytoplasmic to the luminal leaflet of the bilayer, thereby driving autophagosomal membrane expansion.</text>
</comment>
<evidence type="ECO:0000256" key="8">
    <source>
        <dbReference type="ARBA" id="ARBA00023055"/>
    </source>
</evidence>
<feature type="compositionally biased region" description="Polar residues" evidence="11">
    <location>
        <begin position="566"/>
        <end position="580"/>
    </location>
</feature>
<dbReference type="GO" id="GO:0034045">
    <property type="term" value="C:phagophore assembly site membrane"/>
    <property type="evidence" value="ECO:0007669"/>
    <property type="project" value="UniProtKB-SubCell"/>
</dbReference>
<keyword evidence="8 10" id="KW-0445">Lipid transport</keyword>
<keyword evidence="9 10" id="KW-0472">Membrane</keyword>
<evidence type="ECO:0000256" key="7">
    <source>
        <dbReference type="ARBA" id="ARBA00023006"/>
    </source>
</evidence>
<comment type="similarity">
    <text evidence="2 10">Belongs to the ATG9 family.</text>
</comment>
<sequence>MMFGSQKGAFASCRFKWKWRGESSLSTGLLDDIPPEIELSDYRRLPDSGAGPAVKSGANGTKNHLMLTKTLEWTLNWCILQSMFDRTFCIQNDFIDNPSSLRKRLMVVGFGMLLISPFLVIFTLVYICLRHAEQFYNHPNTASSRRWSNLSKWIFREFNEVDHLFRHRINSSLPHASGYLKQFPSPIISLVAKFISFVSGGFAAVLIMIAFIEESLLEGHIFGRNLFWYAAVFGTVTAISRACVSDELQVLDPEGAMSLVVQHTHFMPKRWRGKENTDSVRMEFERLFQYTGMMLFEEMASIFITPYLLIFVVPKRVEDILHFISDFTVHVEGVGHVCSFSAFNFERHGNSKYGSPFDAPGDQRSSQGKMEKSFLSFQNGYPAWEPTAQGQQFMATLRTFREHQMCHEGQWLYLPPTQTHQQAPRGQYETSNRFPSRDLRHNIRAVPQAAYTPDSPCMMNPDHRTYPYILDRYYISRPGHAPDDYKHPAVAPESAQEPVDQHWPPRDLPQIEIQVDQDWGAQLTTRRRSHLEASSSVSFFQHQNIDDAQEPTESPWWTRAAQEFQTSSPKASFQEPSRSLFQKGGGHRSYASDSSEEQEDWGGGTYPRNSGGLSRTRFLSDSVHEEINLPFDINAPTSFQEGAAQG</sequence>
<feature type="transmembrane region" description="Helical" evidence="10">
    <location>
        <begin position="187"/>
        <end position="212"/>
    </location>
</feature>
<dbReference type="GO" id="GO:0034497">
    <property type="term" value="P:protein localization to phagophore assembly site"/>
    <property type="evidence" value="ECO:0007669"/>
    <property type="project" value="TreeGrafter"/>
</dbReference>
<comment type="caution">
    <text evidence="12">The sequence shown here is derived from an EMBL/GenBank/DDBJ whole genome shotgun (WGS) entry which is preliminary data.</text>
</comment>
<comment type="subcellular location">
    <subcellularLocation>
        <location evidence="1 10">Preautophagosomal structure membrane</location>
        <topology evidence="1 10">Multi-pass membrane protein</topology>
    </subcellularLocation>
</comment>
<dbReference type="GO" id="GO:0034727">
    <property type="term" value="P:piecemeal microautophagy of the nucleus"/>
    <property type="evidence" value="ECO:0007669"/>
    <property type="project" value="TreeGrafter"/>
</dbReference>
<evidence type="ECO:0000256" key="1">
    <source>
        <dbReference type="ARBA" id="ARBA00004511"/>
    </source>
</evidence>
<reference evidence="12" key="1">
    <citation type="submission" date="2017-07" db="EMBL/GenBank/DDBJ databases">
        <title>Taro Niue Genome Assembly and Annotation.</title>
        <authorList>
            <person name="Atibalentja N."/>
            <person name="Keating K."/>
            <person name="Fields C.J."/>
        </authorList>
    </citation>
    <scope>NUCLEOTIDE SEQUENCE</scope>
    <source>
        <strain evidence="12">Niue_2</strain>
        <tissue evidence="12">Leaf</tissue>
    </source>
</reference>
<keyword evidence="5 10" id="KW-0812">Transmembrane</keyword>
<name>A0A843WP60_COLES</name>
<evidence type="ECO:0000313" key="13">
    <source>
        <dbReference type="Proteomes" id="UP000652761"/>
    </source>
</evidence>
<proteinExistence type="inferred from homology"/>
<feature type="region of interest" description="Disordered" evidence="11">
    <location>
        <begin position="566"/>
        <end position="615"/>
    </location>
</feature>
<dbReference type="GO" id="GO:0006869">
    <property type="term" value="P:lipid transport"/>
    <property type="evidence" value="ECO:0007669"/>
    <property type="project" value="UniProtKB-KW"/>
</dbReference>
<evidence type="ECO:0000256" key="3">
    <source>
        <dbReference type="ARBA" id="ARBA00018074"/>
    </source>
</evidence>
<feature type="transmembrane region" description="Helical" evidence="10">
    <location>
        <begin position="105"/>
        <end position="127"/>
    </location>
</feature>